<keyword evidence="3" id="KW-0238">DNA-binding</keyword>
<evidence type="ECO:0000313" key="9">
    <source>
        <dbReference type="Proteomes" id="UP000053617"/>
    </source>
</evidence>
<dbReference type="GO" id="GO:0008270">
    <property type="term" value="F:zinc ion binding"/>
    <property type="evidence" value="ECO:0007669"/>
    <property type="project" value="InterPro"/>
</dbReference>
<dbReference type="GeneID" id="25295112"/>
<dbReference type="PANTHER" id="PTHR47171:SF3">
    <property type="entry name" value="FARA-RELATED"/>
    <property type="match status" value="1"/>
</dbReference>
<dbReference type="EMBL" id="KN847479">
    <property type="protein sequence ID" value="KIX03488.1"/>
    <property type="molecule type" value="Genomic_DNA"/>
</dbReference>
<keyword evidence="1" id="KW-0862">Zinc</keyword>
<keyword evidence="2" id="KW-0805">Transcription regulation</keyword>
<evidence type="ECO:0000256" key="5">
    <source>
        <dbReference type="ARBA" id="ARBA00023242"/>
    </source>
</evidence>
<dbReference type="RefSeq" id="XP_013270624.1">
    <property type="nucleotide sequence ID" value="XM_013415170.1"/>
</dbReference>
<dbReference type="CDD" id="cd12148">
    <property type="entry name" value="fungal_TF_MHR"/>
    <property type="match status" value="1"/>
</dbReference>
<dbReference type="GO" id="GO:0003677">
    <property type="term" value="F:DNA binding"/>
    <property type="evidence" value="ECO:0007669"/>
    <property type="project" value="UniProtKB-KW"/>
</dbReference>
<dbReference type="VEuPathDB" id="FungiDB:Z518_07041"/>
<evidence type="ECO:0000256" key="6">
    <source>
        <dbReference type="SAM" id="MobiDB-lite"/>
    </source>
</evidence>
<evidence type="ECO:0000256" key="1">
    <source>
        <dbReference type="ARBA" id="ARBA00022833"/>
    </source>
</evidence>
<dbReference type="Proteomes" id="UP000053617">
    <property type="component" value="Unassembled WGS sequence"/>
</dbReference>
<protein>
    <recommendedName>
        <fullName evidence="7">Xylanolytic transcriptional activator regulatory domain-containing protein</fullName>
    </recommendedName>
</protein>
<dbReference type="InterPro" id="IPR052073">
    <property type="entry name" value="Amide_Lactam_Regulators"/>
</dbReference>
<organism evidence="8 9">
    <name type="scientific">Rhinocladiella mackenziei CBS 650.93</name>
    <dbReference type="NCBI Taxonomy" id="1442369"/>
    <lineage>
        <taxon>Eukaryota</taxon>
        <taxon>Fungi</taxon>
        <taxon>Dikarya</taxon>
        <taxon>Ascomycota</taxon>
        <taxon>Pezizomycotina</taxon>
        <taxon>Eurotiomycetes</taxon>
        <taxon>Chaetothyriomycetidae</taxon>
        <taxon>Chaetothyriales</taxon>
        <taxon>Herpotrichiellaceae</taxon>
        <taxon>Rhinocladiella</taxon>
    </lineage>
</organism>
<keyword evidence="5" id="KW-0539">Nucleus</keyword>
<dbReference type="PANTHER" id="PTHR47171">
    <property type="entry name" value="FARA-RELATED"/>
    <property type="match status" value="1"/>
</dbReference>
<gene>
    <name evidence="8" type="ORF">Z518_07041</name>
</gene>
<dbReference type="InterPro" id="IPR007219">
    <property type="entry name" value="XnlR_reg_dom"/>
</dbReference>
<dbReference type="HOGENOM" id="CLU_463183_0_0_1"/>
<name>A0A0D2GZB1_9EURO</name>
<dbReference type="STRING" id="1442369.A0A0D2GZB1"/>
<dbReference type="AlphaFoldDB" id="A0A0D2GZB1"/>
<feature type="region of interest" description="Disordered" evidence="6">
    <location>
        <begin position="514"/>
        <end position="539"/>
    </location>
</feature>
<evidence type="ECO:0000313" key="8">
    <source>
        <dbReference type="EMBL" id="KIX03488.1"/>
    </source>
</evidence>
<reference evidence="8 9" key="1">
    <citation type="submission" date="2015-01" db="EMBL/GenBank/DDBJ databases">
        <title>The Genome Sequence of Rhinocladiella mackenzie CBS 650.93.</title>
        <authorList>
            <consortium name="The Broad Institute Genomics Platform"/>
            <person name="Cuomo C."/>
            <person name="de Hoog S."/>
            <person name="Gorbushina A."/>
            <person name="Stielow B."/>
            <person name="Teixiera M."/>
            <person name="Abouelleil A."/>
            <person name="Chapman S.B."/>
            <person name="Priest M."/>
            <person name="Young S.K."/>
            <person name="Wortman J."/>
            <person name="Nusbaum C."/>
            <person name="Birren B."/>
        </authorList>
    </citation>
    <scope>NUCLEOTIDE SEQUENCE [LARGE SCALE GENOMIC DNA]</scope>
    <source>
        <strain evidence="8 9">CBS 650.93</strain>
    </source>
</reference>
<accession>A0A0D2GZB1</accession>
<evidence type="ECO:0000256" key="3">
    <source>
        <dbReference type="ARBA" id="ARBA00023125"/>
    </source>
</evidence>
<sequence length="589" mass="66438">MLALVSKDNDDRGPALDDKELNMTKIFGDTNPLSALLRNDLKYKIVNGLCAFRTPDPRSTLASAVPSRCPNSSRWLWEQAYSELLIHPVKLEYLKSLGCFELPPQETCGQLLDIYFSRIHPLLPVMDRAEFLSRYYSSDDPPPLILQLAVFLAASRYTLISPLSTPSGDTSIRERCDLLHTKLQALCDIDLIKDRLPAIQANLLASLHWEGREGINSASDCLSLAIRLAHELGLHRRRPPNARSRGSQLSGEETLLKKVWWCLYALDRFNAAQEGTPLLINEIDCDVEPLTTDDLLGEDLITTQTTLYNVSLSLILETAMRSFYSVKADDSNKDWHTRLEIRDRLSGRLDLLCHQISMTLGGGQPAITTNTTVSSAMMWSLFLQTHLNAVRILIQRPFLTYLDPSTGTYPCRVQARRHSDEIIHNLNVLRSKNLLRFSWPFTIFSIVSAMLIYWYDVNDSGFSEQKTIARSNFELAVECLGDLSGEWWAAAAKHMLGKALLRIADSLQVAKNDRGRQAGAPNGVENMDNVEEDGGQESEDMLPDAALEPWVMEPWALDNEDLWQYLGLDFERDVAQGIFTILEPNQRTQ</sequence>
<keyword evidence="4" id="KW-0804">Transcription</keyword>
<keyword evidence="9" id="KW-1185">Reference proteome</keyword>
<evidence type="ECO:0000256" key="4">
    <source>
        <dbReference type="ARBA" id="ARBA00023163"/>
    </source>
</evidence>
<feature type="compositionally biased region" description="Acidic residues" evidence="6">
    <location>
        <begin position="528"/>
        <end position="539"/>
    </location>
</feature>
<dbReference type="Pfam" id="PF04082">
    <property type="entry name" value="Fungal_trans"/>
    <property type="match status" value="1"/>
</dbReference>
<proteinExistence type="predicted"/>
<dbReference type="SMART" id="SM00906">
    <property type="entry name" value="Fungal_trans"/>
    <property type="match status" value="1"/>
</dbReference>
<feature type="domain" description="Xylanolytic transcriptional activator regulatory" evidence="7">
    <location>
        <begin position="218"/>
        <end position="295"/>
    </location>
</feature>
<evidence type="ECO:0000259" key="7">
    <source>
        <dbReference type="SMART" id="SM00906"/>
    </source>
</evidence>
<evidence type="ECO:0000256" key="2">
    <source>
        <dbReference type="ARBA" id="ARBA00023015"/>
    </source>
</evidence>
<dbReference type="GO" id="GO:0006351">
    <property type="term" value="P:DNA-templated transcription"/>
    <property type="evidence" value="ECO:0007669"/>
    <property type="project" value="InterPro"/>
</dbReference>
<dbReference type="OrthoDB" id="4107818at2759"/>